<sequence length="186" mass="21632">MRKIVFYEPVEKINIGTVIKRMEKECPEYVDKWRRETYMLMSEIFRGAYIPNSVKQLSDDLVVCLSGFTSVDFVCMPPNIATIANLSLHHVFYDAVIYLEKGSMTERFFTSPDRKFKYKLKHGLPVVDGKRIEHSDYFTLWISEKESEKKKLAVVKEKDFFYKKTAGVAVGFLIAAIIMFVFAKLL</sequence>
<organism evidence="2 3">
    <name type="scientific">Treponema ruminis</name>
    <dbReference type="NCBI Taxonomy" id="744515"/>
    <lineage>
        <taxon>Bacteria</taxon>
        <taxon>Pseudomonadati</taxon>
        <taxon>Spirochaetota</taxon>
        <taxon>Spirochaetia</taxon>
        <taxon>Spirochaetales</taxon>
        <taxon>Treponemataceae</taxon>
        <taxon>Treponema</taxon>
    </lineage>
</organism>
<keyword evidence="1" id="KW-1133">Transmembrane helix</keyword>
<protein>
    <submittedName>
        <fullName evidence="2">Uncharacterized protein</fullName>
    </submittedName>
</protein>
<evidence type="ECO:0000313" key="2">
    <source>
        <dbReference type="EMBL" id="MBB5226893.1"/>
    </source>
</evidence>
<name>A0A7W8LN09_9SPIR</name>
<keyword evidence="1" id="KW-0812">Transmembrane</keyword>
<feature type="transmembrane region" description="Helical" evidence="1">
    <location>
        <begin position="166"/>
        <end position="183"/>
    </location>
</feature>
<dbReference type="EMBL" id="JACHFQ010000007">
    <property type="protein sequence ID" value="MBB5226893.1"/>
    <property type="molecule type" value="Genomic_DNA"/>
</dbReference>
<dbReference type="AlphaFoldDB" id="A0A7W8LN09"/>
<dbReference type="RefSeq" id="WP_184660583.1">
    <property type="nucleotide sequence ID" value="NZ_CP031518.1"/>
</dbReference>
<keyword evidence="1" id="KW-0472">Membrane</keyword>
<comment type="caution">
    <text evidence="2">The sequence shown here is derived from an EMBL/GenBank/DDBJ whole genome shotgun (WGS) entry which is preliminary data.</text>
</comment>
<evidence type="ECO:0000256" key="1">
    <source>
        <dbReference type="SAM" id="Phobius"/>
    </source>
</evidence>
<reference evidence="2 3" key="1">
    <citation type="submission" date="2020-08" db="EMBL/GenBank/DDBJ databases">
        <title>Genomic Encyclopedia of Type Strains, Phase IV (KMG-IV): sequencing the most valuable type-strain genomes for metagenomic binning, comparative biology and taxonomic classification.</title>
        <authorList>
            <person name="Goeker M."/>
        </authorList>
    </citation>
    <scope>NUCLEOTIDE SEQUENCE [LARGE SCALE GENOMIC DNA]</scope>
    <source>
        <strain evidence="2 3">DSM 103462</strain>
    </source>
</reference>
<dbReference type="Proteomes" id="UP000518887">
    <property type="component" value="Unassembled WGS sequence"/>
</dbReference>
<accession>A0A7W8LN09</accession>
<keyword evidence="3" id="KW-1185">Reference proteome</keyword>
<evidence type="ECO:0000313" key="3">
    <source>
        <dbReference type="Proteomes" id="UP000518887"/>
    </source>
</evidence>
<gene>
    <name evidence="2" type="ORF">HNP76_002281</name>
</gene>
<proteinExistence type="predicted"/>